<evidence type="ECO:0000313" key="1">
    <source>
        <dbReference type="EMBL" id="KAJ8677812.1"/>
    </source>
</evidence>
<sequence length="404" mass="46311">MSSTGPSKNQLQQLVDQAGDKEFFVVAFKGKKDKQHYVTTVSETWIDNVSNTTFIPPSKLMRKSTLVRRTTPDEKTWLEYDIIKRYGPYDYDGAKKKEKEISAGESESDSNSSLLKSKRKVTPKPANLPGEKSSSEEDEESHSDDDEVPSKKTRKATSGGNKTSSNKTSKSKNNTDFDDEEMYGFDDQPEPTTTEALCKVVVPGMTKNQKRSDQQAEQVMVDLDILADIQKTQHAIVRELQQRRRAEERQPAVEDGNGVGENDPLPVFPLRTFKASVKFNLALRHPEDGELLKRSLMSRLKQYAGESISEYTINMLDYMLEEQVIEKYSWSGQNNPNKKKFKGTEICKVMIDRVMESWGTKKQIEKSIRSHLQHAEERHCRREKLRQKEEALRREMEEAIESED</sequence>
<comment type="caution">
    <text evidence="1">The sequence shown here is derived from an EMBL/GenBank/DDBJ whole genome shotgun (WGS) entry which is preliminary data.</text>
</comment>
<accession>A0ACC2P350</accession>
<reference evidence="1" key="1">
    <citation type="submission" date="2023-04" db="EMBL/GenBank/DDBJ databases">
        <title>A chromosome-level genome assembly of the parasitoid wasp Eretmocerus hayati.</title>
        <authorList>
            <person name="Zhong Y."/>
            <person name="Liu S."/>
            <person name="Liu Y."/>
        </authorList>
    </citation>
    <scope>NUCLEOTIDE SEQUENCE</scope>
    <source>
        <strain evidence="1">ZJU_SS_LIU_2023</strain>
    </source>
</reference>
<name>A0ACC2P350_9HYME</name>
<dbReference type="Proteomes" id="UP001239111">
    <property type="component" value="Chromosome 2"/>
</dbReference>
<keyword evidence="2" id="KW-1185">Reference proteome</keyword>
<dbReference type="EMBL" id="CM056742">
    <property type="protein sequence ID" value="KAJ8677812.1"/>
    <property type="molecule type" value="Genomic_DNA"/>
</dbReference>
<protein>
    <submittedName>
        <fullName evidence="1">Uncharacterized protein</fullName>
    </submittedName>
</protein>
<gene>
    <name evidence="1" type="ORF">QAD02_013599</name>
</gene>
<organism evidence="1 2">
    <name type="scientific">Eretmocerus hayati</name>
    <dbReference type="NCBI Taxonomy" id="131215"/>
    <lineage>
        <taxon>Eukaryota</taxon>
        <taxon>Metazoa</taxon>
        <taxon>Ecdysozoa</taxon>
        <taxon>Arthropoda</taxon>
        <taxon>Hexapoda</taxon>
        <taxon>Insecta</taxon>
        <taxon>Pterygota</taxon>
        <taxon>Neoptera</taxon>
        <taxon>Endopterygota</taxon>
        <taxon>Hymenoptera</taxon>
        <taxon>Apocrita</taxon>
        <taxon>Proctotrupomorpha</taxon>
        <taxon>Chalcidoidea</taxon>
        <taxon>Aphelinidae</taxon>
        <taxon>Aphelininae</taxon>
        <taxon>Eretmocerus</taxon>
    </lineage>
</organism>
<evidence type="ECO:0000313" key="2">
    <source>
        <dbReference type="Proteomes" id="UP001239111"/>
    </source>
</evidence>
<proteinExistence type="predicted"/>